<dbReference type="GO" id="GO:0004156">
    <property type="term" value="F:dihydropteroate synthase activity"/>
    <property type="evidence" value="ECO:0007669"/>
    <property type="project" value="UniProtKB-EC"/>
</dbReference>
<dbReference type="Proteomes" id="UP001431572">
    <property type="component" value="Chromosome 2"/>
</dbReference>
<evidence type="ECO:0000313" key="11">
    <source>
        <dbReference type="EMBL" id="NWJ47457.1"/>
    </source>
</evidence>
<organism evidence="11 13">
    <name type="scientific">Candidatus Chlorohelix allophototropha</name>
    <dbReference type="NCBI Taxonomy" id="3003348"/>
    <lineage>
        <taxon>Bacteria</taxon>
        <taxon>Bacillati</taxon>
        <taxon>Chloroflexota</taxon>
        <taxon>Chloroflexia</taxon>
        <taxon>Candidatus Chloroheliales</taxon>
        <taxon>Candidatus Chloroheliaceae</taxon>
        <taxon>Candidatus Chlorohelix</taxon>
    </lineage>
</organism>
<evidence type="ECO:0000313" key="14">
    <source>
        <dbReference type="Proteomes" id="UP001431572"/>
    </source>
</evidence>
<dbReference type="Pfam" id="PF00809">
    <property type="entry name" value="Pterin_bind"/>
    <property type="match status" value="1"/>
</dbReference>
<dbReference type="InterPro" id="IPR045031">
    <property type="entry name" value="DHP_synth-like"/>
</dbReference>
<comment type="similarity">
    <text evidence="4">Belongs to the DHPS family.</text>
</comment>
<reference evidence="11 13" key="1">
    <citation type="submission" date="2020-06" db="EMBL/GenBank/DDBJ databases">
        <title>Anoxygenic phototrophic Chloroflexota member uses a Type I reaction center.</title>
        <authorList>
            <person name="Tsuji J.M."/>
            <person name="Shaw N.A."/>
            <person name="Nagashima S."/>
            <person name="Venkiteswaran J."/>
            <person name="Schiff S.L."/>
            <person name="Hanada S."/>
            <person name="Tank M."/>
            <person name="Neufeld J.D."/>
        </authorList>
    </citation>
    <scope>NUCLEOTIDE SEQUENCE [LARGE SCALE GENOMIC DNA]</scope>
    <source>
        <strain evidence="11">L227-S17</strain>
    </source>
</reference>
<keyword evidence="9" id="KW-0289">Folate biosynthesis</keyword>
<dbReference type="EMBL" id="CP128400">
    <property type="protein sequence ID" value="WJW69369.1"/>
    <property type="molecule type" value="Genomic_DNA"/>
</dbReference>
<evidence type="ECO:0000256" key="5">
    <source>
        <dbReference type="ARBA" id="ARBA00012458"/>
    </source>
</evidence>
<feature type="domain" description="Pterin-binding" evidence="10">
    <location>
        <begin position="18"/>
        <end position="278"/>
    </location>
</feature>
<dbReference type="GO" id="GO:0046654">
    <property type="term" value="P:tetrahydrofolate biosynthetic process"/>
    <property type="evidence" value="ECO:0007669"/>
    <property type="project" value="TreeGrafter"/>
</dbReference>
<evidence type="ECO:0000256" key="6">
    <source>
        <dbReference type="ARBA" id="ARBA00022679"/>
    </source>
</evidence>
<evidence type="ECO:0000256" key="9">
    <source>
        <dbReference type="ARBA" id="ARBA00022909"/>
    </source>
</evidence>
<dbReference type="AlphaFoldDB" id="A0A8T7M5R3"/>
<dbReference type="CDD" id="cd00739">
    <property type="entry name" value="DHPS"/>
    <property type="match status" value="1"/>
</dbReference>
<dbReference type="PROSITE" id="PS00793">
    <property type="entry name" value="DHPS_2"/>
    <property type="match status" value="1"/>
</dbReference>
<evidence type="ECO:0000256" key="3">
    <source>
        <dbReference type="ARBA" id="ARBA00004763"/>
    </source>
</evidence>
<dbReference type="PANTHER" id="PTHR20941">
    <property type="entry name" value="FOLATE SYNTHESIS PROTEINS"/>
    <property type="match status" value="1"/>
</dbReference>
<keyword evidence="8" id="KW-0460">Magnesium</keyword>
<evidence type="ECO:0000256" key="8">
    <source>
        <dbReference type="ARBA" id="ARBA00022842"/>
    </source>
</evidence>
<proteinExistence type="inferred from homology"/>
<dbReference type="EC" id="2.5.1.15" evidence="5"/>
<keyword evidence="7" id="KW-0479">Metal-binding</keyword>
<dbReference type="RefSeq" id="WP_341471257.1">
    <property type="nucleotide sequence ID" value="NZ_CP128400.1"/>
</dbReference>
<evidence type="ECO:0000256" key="2">
    <source>
        <dbReference type="ARBA" id="ARBA00001946"/>
    </source>
</evidence>
<reference evidence="12" key="2">
    <citation type="journal article" date="2024" name="Nature">
        <title>Anoxygenic phototroph of the Chloroflexota uses a type I reaction centre.</title>
        <authorList>
            <person name="Tsuji J.M."/>
            <person name="Shaw N.A."/>
            <person name="Nagashima S."/>
            <person name="Venkiteswaran J.J."/>
            <person name="Schiff S.L."/>
            <person name="Watanabe T."/>
            <person name="Fukui M."/>
            <person name="Hanada S."/>
            <person name="Tank M."/>
            <person name="Neufeld J.D."/>
        </authorList>
    </citation>
    <scope>NUCLEOTIDE SEQUENCE</scope>
    <source>
        <strain evidence="12">L227-S17</strain>
    </source>
</reference>
<dbReference type="PANTHER" id="PTHR20941:SF1">
    <property type="entry name" value="FOLIC ACID SYNTHESIS PROTEIN FOL1"/>
    <property type="match status" value="1"/>
</dbReference>
<dbReference type="GO" id="GO:0046872">
    <property type="term" value="F:metal ion binding"/>
    <property type="evidence" value="ECO:0007669"/>
    <property type="project" value="UniProtKB-KW"/>
</dbReference>
<comment type="cofactor">
    <cofactor evidence="2">
        <name>Mg(2+)</name>
        <dbReference type="ChEBI" id="CHEBI:18420"/>
    </cofactor>
</comment>
<dbReference type="GO" id="GO:0046656">
    <property type="term" value="P:folic acid biosynthetic process"/>
    <property type="evidence" value="ECO:0007669"/>
    <property type="project" value="UniProtKB-KW"/>
</dbReference>
<gene>
    <name evidence="11" type="primary">folP</name>
    <name evidence="11" type="ORF">HXX08_16480</name>
    <name evidence="12" type="ORF">OZ401_002977</name>
</gene>
<accession>A0A8T7M5R3</accession>
<evidence type="ECO:0000256" key="1">
    <source>
        <dbReference type="ARBA" id="ARBA00000012"/>
    </source>
</evidence>
<evidence type="ECO:0000313" key="13">
    <source>
        <dbReference type="Proteomes" id="UP000521676"/>
    </source>
</evidence>
<evidence type="ECO:0000256" key="7">
    <source>
        <dbReference type="ARBA" id="ARBA00022723"/>
    </source>
</evidence>
<evidence type="ECO:0000256" key="4">
    <source>
        <dbReference type="ARBA" id="ARBA00009503"/>
    </source>
</evidence>
<dbReference type="NCBIfam" id="TIGR01496">
    <property type="entry name" value="DHPS"/>
    <property type="match status" value="1"/>
</dbReference>
<dbReference type="Gene3D" id="3.20.20.20">
    <property type="entry name" value="Dihydropteroate synthase-like"/>
    <property type="match status" value="1"/>
</dbReference>
<evidence type="ECO:0000313" key="12">
    <source>
        <dbReference type="EMBL" id="WJW69369.1"/>
    </source>
</evidence>
<dbReference type="SUPFAM" id="SSF51717">
    <property type="entry name" value="Dihydropteroate synthetase-like"/>
    <property type="match status" value="1"/>
</dbReference>
<keyword evidence="14" id="KW-1185">Reference proteome</keyword>
<dbReference type="InterPro" id="IPR000489">
    <property type="entry name" value="Pterin-binding_dom"/>
</dbReference>
<evidence type="ECO:0000259" key="10">
    <source>
        <dbReference type="PROSITE" id="PS50972"/>
    </source>
</evidence>
<dbReference type="Proteomes" id="UP000521676">
    <property type="component" value="Unassembled WGS sequence"/>
</dbReference>
<dbReference type="InterPro" id="IPR006390">
    <property type="entry name" value="DHP_synth_dom"/>
</dbReference>
<comment type="catalytic activity">
    <reaction evidence="1">
        <text>(7,8-dihydropterin-6-yl)methyl diphosphate + 4-aminobenzoate = 7,8-dihydropteroate + diphosphate</text>
        <dbReference type="Rhea" id="RHEA:19949"/>
        <dbReference type="ChEBI" id="CHEBI:17836"/>
        <dbReference type="ChEBI" id="CHEBI:17839"/>
        <dbReference type="ChEBI" id="CHEBI:33019"/>
        <dbReference type="ChEBI" id="CHEBI:72950"/>
        <dbReference type="EC" id="2.5.1.15"/>
    </reaction>
</comment>
<dbReference type="InterPro" id="IPR011005">
    <property type="entry name" value="Dihydropteroate_synth-like_sf"/>
</dbReference>
<keyword evidence="6 11" id="KW-0808">Transferase</keyword>
<protein>
    <recommendedName>
        <fullName evidence="5">dihydropteroate synthase</fullName>
        <ecNumber evidence="5">2.5.1.15</ecNumber>
    </recommendedName>
</protein>
<dbReference type="EMBL" id="JACATZ010000003">
    <property type="protein sequence ID" value="NWJ47457.1"/>
    <property type="molecule type" value="Genomic_DNA"/>
</dbReference>
<dbReference type="PROSITE" id="PS50972">
    <property type="entry name" value="PTERIN_BINDING"/>
    <property type="match status" value="1"/>
</dbReference>
<name>A0A8T7M5R3_9CHLR</name>
<sequence length="286" mass="30591">MKHALTIKGKTFVWGERAYVMGILNLTSDSFSGDGLGVDFEKIVTQARTFAEHGADLLDIGGESTNPYHSSPVTAEEELRRVIPAIRAIVAVTDLPISIDTYKPEVASAALEAGADIINDIHGLEDTQMQELAAITGAPVIAMHMRGTPATMQQMTDYNGDVVGALFAYFKRRISELEVAGIALDKLIIDPGFGFAKTIVQNYELLNNLPIFKTLGLPLLVGVSRKGFIGRGMVEPGQEPPPPQDRILGTAAAVALAIANGADIVRVHDVAEMMGVVRLANAITRS</sequence>
<comment type="pathway">
    <text evidence="3">Cofactor biosynthesis; tetrahydrofolate biosynthesis; 7,8-dihydrofolate from 2-amino-4-hydroxy-6-hydroxymethyl-7,8-dihydropteridine diphosphate and 4-aminobenzoate: step 1/2.</text>
</comment>